<protein>
    <submittedName>
        <fullName evidence="1">Uncharacterized protein</fullName>
    </submittedName>
</protein>
<gene>
    <name evidence="1" type="ORF">S01H4_65190</name>
</gene>
<proteinExistence type="predicted"/>
<reference evidence="1" key="1">
    <citation type="journal article" date="2014" name="Front. Microbiol.">
        <title>High frequency of phylogenetically diverse reductive dehalogenase-homologous genes in deep subseafloor sedimentary metagenomes.</title>
        <authorList>
            <person name="Kawai M."/>
            <person name="Futagami T."/>
            <person name="Toyoda A."/>
            <person name="Takaki Y."/>
            <person name="Nishi S."/>
            <person name="Hori S."/>
            <person name="Arai W."/>
            <person name="Tsubouchi T."/>
            <person name="Morono Y."/>
            <person name="Uchiyama I."/>
            <person name="Ito T."/>
            <person name="Fujiyama A."/>
            <person name="Inagaki F."/>
            <person name="Takami H."/>
        </authorList>
    </citation>
    <scope>NUCLEOTIDE SEQUENCE</scope>
    <source>
        <strain evidence="1">Expedition CK06-06</strain>
    </source>
</reference>
<comment type="caution">
    <text evidence="1">The sequence shown here is derived from an EMBL/GenBank/DDBJ whole genome shotgun (WGS) entry which is preliminary data.</text>
</comment>
<dbReference type="EMBL" id="BART01039799">
    <property type="protein sequence ID" value="GAH23518.1"/>
    <property type="molecule type" value="Genomic_DNA"/>
</dbReference>
<sequence>MDVEERKQTTSTITRELFMRMFDDPFVMAFMTFYEVEPEEVEDKVDEILEYLEKKTEAAEG</sequence>
<evidence type="ECO:0000313" key="1">
    <source>
        <dbReference type="EMBL" id="GAH23518.1"/>
    </source>
</evidence>
<organism evidence="1">
    <name type="scientific">marine sediment metagenome</name>
    <dbReference type="NCBI Taxonomy" id="412755"/>
    <lineage>
        <taxon>unclassified sequences</taxon>
        <taxon>metagenomes</taxon>
        <taxon>ecological metagenomes</taxon>
    </lineage>
</organism>
<dbReference type="AlphaFoldDB" id="X1FS04"/>
<accession>X1FS04</accession>
<name>X1FS04_9ZZZZ</name>